<organism evidence="4 5">
    <name type="scientific">Pythium insidiosum</name>
    <name type="common">Pythiosis disease agent</name>
    <dbReference type="NCBI Taxonomy" id="114742"/>
    <lineage>
        <taxon>Eukaryota</taxon>
        <taxon>Sar</taxon>
        <taxon>Stramenopiles</taxon>
        <taxon>Oomycota</taxon>
        <taxon>Peronosporomycetes</taxon>
        <taxon>Pythiales</taxon>
        <taxon>Pythiaceae</taxon>
        <taxon>Pythium</taxon>
    </lineage>
</organism>
<dbReference type="Proteomes" id="UP001209570">
    <property type="component" value="Unassembled WGS sequence"/>
</dbReference>
<dbReference type="SMART" id="SM00822">
    <property type="entry name" value="PKS_KR"/>
    <property type="match status" value="1"/>
</dbReference>
<dbReference type="InterPro" id="IPR057326">
    <property type="entry name" value="KR_dom"/>
</dbReference>
<evidence type="ECO:0000256" key="2">
    <source>
        <dbReference type="ARBA" id="ARBA00023002"/>
    </source>
</evidence>
<dbReference type="InterPro" id="IPR036291">
    <property type="entry name" value="NAD(P)-bd_dom_sf"/>
</dbReference>
<dbReference type="PANTHER" id="PTHR24320">
    <property type="entry name" value="RETINOL DEHYDROGENASE"/>
    <property type="match status" value="1"/>
</dbReference>
<dbReference type="InterPro" id="IPR002347">
    <property type="entry name" value="SDR_fam"/>
</dbReference>
<evidence type="ECO:0000259" key="3">
    <source>
        <dbReference type="SMART" id="SM00822"/>
    </source>
</evidence>
<dbReference type="GO" id="GO:0016491">
    <property type="term" value="F:oxidoreductase activity"/>
    <property type="evidence" value="ECO:0007669"/>
    <property type="project" value="UniProtKB-KW"/>
</dbReference>
<keyword evidence="2" id="KW-0560">Oxidoreductase</keyword>
<dbReference type="EMBL" id="JAKCXM010000142">
    <property type="protein sequence ID" value="KAJ0400936.1"/>
    <property type="molecule type" value="Genomic_DNA"/>
</dbReference>
<evidence type="ECO:0000313" key="5">
    <source>
        <dbReference type="Proteomes" id="UP001209570"/>
    </source>
</evidence>
<dbReference type="Gene3D" id="3.40.50.720">
    <property type="entry name" value="NAD(P)-binding Rossmann-like Domain"/>
    <property type="match status" value="1"/>
</dbReference>
<name>A0AAD5Q6X4_PYTIN</name>
<dbReference type="AlphaFoldDB" id="A0AAD5Q6X4"/>
<evidence type="ECO:0000256" key="1">
    <source>
        <dbReference type="ARBA" id="ARBA00006484"/>
    </source>
</evidence>
<dbReference type="SUPFAM" id="SSF51735">
    <property type="entry name" value="NAD(P)-binding Rossmann-fold domains"/>
    <property type="match status" value="1"/>
</dbReference>
<comment type="similarity">
    <text evidence="1">Belongs to the short-chain dehydrogenases/reductases (SDR) family.</text>
</comment>
<dbReference type="PANTHER" id="PTHR24320:SF152">
    <property type="entry name" value="SHORT-CHAIN DEHYDROGENASE_REDUCTASE FAMILY PROTEIN"/>
    <property type="match status" value="1"/>
</dbReference>
<keyword evidence="5" id="KW-1185">Reference proteome</keyword>
<proteinExistence type="inferred from homology"/>
<dbReference type="Pfam" id="PF00106">
    <property type="entry name" value="adh_short"/>
    <property type="match status" value="1"/>
</dbReference>
<gene>
    <name evidence="4" type="ORF">P43SY_006619</name>
</gene>
<accession>A0AAD5Q6X4</accession>
<reference evidence="4" key="1">
    <citation type="submission" date="2021-12" db="EMBL/GenBank/DDBJ databases">
        <title>Prjna785345.</title>
        <authorList>
            <person name="Rujirawat T."/>
            <person name="Krajaejun T."/>
        </authorList>
    </citation>
    <scope>NUCLEOTIDE SEQUENCE</scope>
    <source>
        <strain evidence="4">Pi057C3</strain>
    </source>
</reference>
<sequence>MEERVVVVTGGTSGIGLECCRSLVRSERTRVVLVGRSAERVQEAVARLERDAAEGSSVDGRVADLASLSDVRRLANELITERVKLFAMVCNAGVESPPVAVSPDGFETTFATNHLGHFLLATSLYHSGRFVGHADGKPRLVIVSSSLHNGDNSRGGGPDVSDWERVAFGGEGWGGKTAYATTKLCNLFFGYEFQRRYGHDVLVYMYSPGFIPDTGLFRNHSAIGWFFVKSLLKLVAYWSPRLQQSMSTPERSGAFLARLASDADLPWDSPAYFAIDHLFHTSEESKDPELARALWERSERWVDR</sequence>
<protein>
    <recommendedName>
        <fullName evidence="3">Ketoreductase domain-containing protein</fullName>
    </recommendedName>
</protein>
<feature type="domain" description="Ketoreductase" evidence="3">
    <location>
        <begin position="4"/>
        <end position="169"/>
    </location>
</feature>
<comment type="caution">
    <text evidence="4">The sequence shown here is derived from an EMBL/GenBank/DDBJ whole genome shotgun (WGS) entry which is preliminary data.</text>
</comment>
<evidence type="ECO:0000313" key="4">
    <source>
        <dbReference type="EMBL" id="KAJ0400936.1"/>
    </source>
</evidence>